<proteinExistence type="predicted"/>
<gene>
    <name evidence="2" type="ORF">GE300_00395</name>
</gene>
<reference evidence="2 3" key="1">
    <citation type="submission" date="2019-10" db="EMBL/GenBank/DDBJ databases">
        <title>Cognatihalovulum marinum gen. nov. sp. nov., a new member of the family Rhodobacteraceae isolated from deep seawater of the Northwest Indian Ocean.</title>
        <authorList>
            <person name="Ruan C."/>
            <person name="Wang J."/>
            <person name="Zheng X."/>
            <person name="Song L."/>
            <person name="Zhu Y."/>
            <person name="Huang Y."/>
            <person name="Lu Z."/>
            <person name="Du W."/>
            <person name="Huang L."/>
            <person name="Dai X."/>
        </authorList>
    </citation>
    <scope>NUCLEOTIDE SEQUENCE [LARGE SCALE GENOMIC DNA]</scope>
    <source>
        <strain evidence="2 3">2CG4</strain>
    </source>
</reference>
<name>A0A6L5YW37_9RHOB</name>
<dbReference type="AlphaFoldDB" id="A0A6L5YW37"/>
<evidence type="ECO:0000256" key="1">
    <source>
        <dbReference type="SAM" id="MobiDB-lite"/>
    </source>
</evidence>
<dbReference type="EMBL" id="WIND01000001">
    <property type="protein sequence ID" value="MSU88072.1"/>
    <property type="molecule type" value="Genomic_DNA"/>
</dbReference>
<feature type="region of interest" description="Disordered" evidence="1">
    <location>
        <begin position="178"/>
        <end position="217"/>
    </location>
</feature>
<organism evidence="2 3">
    <name type="scientific">Halovulum marinum</name>
    <dbReference type="NCBI Taxonomy" id="2662447"/>
    <lineage>
        <taxon>Bacteria</taxon>
        <taxon>Pseudomonadati</taxon>
        <taxon>Pseudomonadota</taxon>
        <taxon>Alphaproteobacteria</taxon>
        <taxon>Rhodobacterales</taxon>
        <taxon>Paracoccaceae</taxon>
        <taxon>Halovulum</taxon>
    </lineage>
</organism>
<accession>A0A6L5YW37</accession>
<evidence type="ECO:0000313" key="3">
    <source>
        <dbReference type="Proteomes" id="UP000474957"/>
    </source>
</evidence>
<dbReference type="Proteomes" id="UP000474957">
    <property type="component" value="Unassembled WGS sequence"/>
</dbReference>
<feature type="compositionally biased region" description="Low complexity" evidence="1">
    <location>
        <begin position="197"/>
        <end position="208"/>
    </location>
</feature>
<comment type="caution">
    <text evidence="2">The sequence shown here is derived from an EMBL/GenBank/DDBJ whole genome shotgun (WGS) entry which is preliminary data.</text>
</comment>
<protein>
    <submittedName>
        <fullName evidence="2">Uncharacterized protein</fullName>
    </submittedName>
</protein>
<dbReference type="RefSeq" id="WP_154443806.1">
    <property type="nucleotide sequence ID" value="NZ_WIND01000001.1"/>
</dbReference>
<evidence type="ECO:0000313" key="2">
    <source>
        <dbReference type="EMBL" id="MSU88072.1"/>
    </source>
</evidence>
<keyword evidence="3" id="KW-1185">Reference proteome</keyword>
<sequence length="217" mass="23318">MWAALTRLALAQPKAVIEAKRRLYAGLPTADAQAQLTEELIADLLPDLLFGDSKPKGFLKTAIDKVRRFLDAVANWRRGEGLRGDRGRAEDVMREILTGRFGDRAKAAEARVAAEAAALARFSVAPSATVTRRAAAVKRLRERMDAALDSQDAGRIEEAFEALQQLGRARDDLAQALTEQQGGAESARTGAGDRSGRCASGASSGSRSARCRVGRRT</sequence>